<evidence type="ECO:0000256" key="8">
    <source>
        <dbReference type="SAM" id="Phobius"/>
    </source>
</evidence>
<keyword evidence="5 8" id="KW-0812">Transmembrane</keyword>
<comment type="subcellular location">
    <subcellularLocation>
        <location evidence="1">Cell membrane</location>
        <topology evidence="1">Multi-pass membrane protein</topology>
    </subcellularLocation>
</comment>
<evidence type="ECO:0000313" key="10">
    <source>
        <dbReference type="Proteomes" id="UP000059419"/>
    </source>
</evidence>
<reference evidence="10" key="1">
    <citation type="submission" date="2015-11" db="EMBL/GenBank/DDBJ databases">
        <authorList>
            <person name="Blom J."/>
        </authorList>
    </citation>
    <scope>NUCLEOTIDE SEQUENCE [LARGE SCALE GENOMIC DNA]</scope>
    <source>
        <plasmid evidence="10">pEM01</plasmid>
    </source>
</reference>
<feature type="transmembrane region" description="Helical" evidence="8">
    <location>
        <begin position="143"/>
        <end position="170"/>
    </location>
</feature>
<keyword evidence="3" id="KW-0813">Transport</keyword>
<protein>
    <recommendedName>
        <fullName evidence="11">Branched-chain amino acid ABC transporter permease</fullName>
    </recommendedName>
</protein>
<evidence type="ECO:0000256" key="5">
    <source>
        <dbReference type="ARBA" id="ARBA00022692"/>
    </source>
</evidence>
<keyword evidence="4" id="KW-1003">Cell membrane</keyword>
<evidence type="ECO:0000256" key="7">
    <source>
        <dbReference type="ARBA" id="ARBA00023136"/>
    </source>
</evidence>
<dbReference type="GO" id="GO:1903785">
    <property type="term" value="P:L-valine transmembrane transport"/>
    <property type="evidence" value="ECO:0007669"/>
    <property type="project" value="TreeGrafter"/>
</dbReference>
<organism evidence="9 10">
    <name type="scientific">Duffyella gerundensis</name>
    <dbReference type="NCBI Taxonomy" id="1619313"/>
    <lineage>
        <taxon>Bacteria</taxon>
        <taxon>Pseudomonadati</taxon>
        <taxon>Pseudomonadota</taxon>
        <taxon>Gammaproteobacteria</taxon>
        <taxon>Enterobacterales</taxon>
        <taxon>Erwiniaceae</taxon>
        <taxon>Duffyella</taxon>
    </lineage>
</organism>
<keyword evidence="6 8" id="KW-1133">Transmembrane helix</keyword>
<dbReference type="Proteomes" id="UP000059419">
    <property type="component" value="Plasmid pEM01"/>
</dbReference>
<evidence type="ECO:0000256" key="4">
    <source>
        <dbReference type="ARBA" id="ARBA00022475"/>
    </source>
</evidence>
<comment type="similarity">
    <text evidence="2">Belongs to the AzlC family.</text>
</comment>
<evidence type="ECO:0008006" key="11">
    <source>
        <dbReference type="Google" id="ProtNLM"/>
    </source>
</evidence>
<proteinExistence type="inferred from homology"/>
<dbReference type="GeneID" id="84615545"/>
<feature type="transmembrane region" description="Helical" evidence="8">
    <location>
        <begin position="20"/>
        <end position="41"/>
    </location>
</feature>
<evidence type="ECO:0000313" key="9">
    <source>
        <dbReference type="EMBL" id="CUU25855.1"/>
    </source>
</evidence>
<sequence>MSVHSSSVSDPSSFRQEISRGITAALPVLIGVLPFGLLLGAQAAQKGFSPASLALLTGLNFAGGSEFAAIALWSSPPHLLTIVLVSLLVNSRHMVMGASLSPWLSHLPMRNVLPALFFMCDESWAMSMADAARRQQQGLPPAFSMGFYVGLVSALWLMWVFSTAAGVVIGPALGDITRWGFDMAFPAVFFVLLRGMWKGVKMAFPWLVSLVSAATAYHFLPGAVYVPIGAVSGILAILLMAGKA</sequence>
<dbReference type="AlphaFoldDB" id="A0A0U5L7G7"/>
<dbReference type="EMBL" id="LN907828">
    <property type="protein sequence ID" value="CUU25855.1"/>
    <property type="molecule type" value="Genomic_DNA"/>
</dbReference>
<evidence type="ECO:0000256" key="3">
    <source>
        <dbReference type="ARBA" id="ARBA00022448"/>
    </source>
</evidence>
<accession>A0A0U5L7G7</accession>
<dbReference type="GO" id="GO:0005886">
    <property type="term" value="C:plasma membrane"/>
    <property type="evidence" value="ECO:0007669"/>
    <property type="project" value="UniProtKB-SubCell"/>
</dbReference>
<evidence type="ECO:0000256" key="1">
    <source>
        <dbReference type="ARBA" id="ARBA00004651"/>
    </source>
</evidence>
<dbReference type="Pfam" id="PF03591">
    <property type="entry name" value="AzlC"/>
    <property type="match status" value="1"/>
</dbReference>
<name>A0A0U5L7G7_9GAMM</name>
<feature type="transmembrane region" description="Helical" evidence="8">
    <location>
        <begin position="225"/>
        <end position="242"/>
    </location>
</feature>
<dbReference type="KEGG" id="ege:EM595_p0155"/>
<dbReference type="PATRIC" id="fig|1619313.3.peg.3759"/>
<evidence type="ECO:0000256" key="2">
    <source>
        <dbReference type="ARBA" id="ARBA00010735"/>
    </source>
</evidence>
<keyword evidence="7 8" id="KW-0472">Membrane</keyword>
<dbReference type="PANTHER" id="PTHR34979">
    <property type="entry name" value="INNER MEMBRANE PROTEIN YGAZ"/>
    <property type="match status" value="1"/>
</dbReference>
<keyword evidence="10" id="KW-1185">Reference proteome</keyword>
<feature type="transmembrane region" description="Helical" evidence="8">
    <location>
        <begin position="176"/>
        <end position="193"/>
    </location>
</feature>
<dbReference type="RefSeq" id="WP_067435989.1">
    <property type="nucleotide sequence ID" value="NZ_CP073263.1"/>
</dbReference>
<dbReference type="PANTHER" id="PTHR34979:SF1">
    <property type="entry name" value="INNER MEMBRANE PROTEIN YGAZ"/>
    <property type="match status" value="1"/>
</dbReference>
<geneLocation type="plasmid" evidence="10">
    <name>pEM01</name>
</geneLocation>
<dbReference type="InterPro" id="IPR011606">
    <property type="entry name" value="Brnchd-chn_aa_trnsp_permease"/>
</dbReference>
<gene>
    <name evidence="9" type="ORF">EM595_p0155</name>
</gene>
<evidence type="ECO:0000256" key="6">
    <source>
        <dbReference type="ARBA" id="ARBA00022989"/>
    </source>
</evidence>
<dbReference type="OrthoDB" id="9803444at2"/>